<keyword evidence="5 9" id="KW-1133">Transmembrane helix</keyword>
<gene>
    <name evidence="11" type="primary">LOC111085544</name>
</gene>
<dbReference type="InterPro" id="IPR050363">
    <property type="entry name" value="MIP/Aquaporin"/>
</dbReference>
<dbReference type="RefSeq" id="XP_022240307.1">
    <property type="nucleotide sequence ID" value="XM_022384599.1"/>
</dbReference>
<feature type="transmembrane region" description="Helical" evidence="9">
    <location>
        <begin position="110"/>
        <end position="132"/>
    </location>
</feature>
<sequence>MHLHLPTTAVRKPVKASLKKFSSNTNLGKKVRRRNDLRLRVDGSTLFGDAAFAQTVLEGRGVSDVFAVVFAWGVGVMMGLATSMGVSGGHINPAVTTAFASLGKFPWRKVPHYLAAQHLGGFLASAVVYFTYIDALNWFDGGNRTIVGETGTGYIWATYPKEYVSIPNCFLDQIVGTGILMFTVVAVIDQRNVKFPLWGAAIAIGFMIAALAMCFGANCMAALNPARDFATRVFTAVAGWGSAPFSVRNYNYWWIGVVGPHLGAIIGGWLYYLGVELHWPDEDEEATDKELKELLDRDKQTNGSVTKKKREDSCLTTLAIIDSQKHIRAEFYSLFLTTKIFLCILVVNNHSFDIEDNFMACNKKKCFKSLLQLI</sequence>
<evidence type="ECO:0000256" key="9">
    <source>
        <dbReference type="SAM" id="Phobius"/>
    </source>
</evidence>
<evidence type="ECO:0000256" key="2">
    <source>
        <dbReference type="ARBA" id="ARBA00006175"/>
    </source>
</evidence>
<feature type="transmembrane region" description="Helical" evidence="9">
    <location>
        <begin position="170"/>
        <end position="188"/>
    </location>
</feature>
<reference evidence="11" key="1">
    <citation type="submission" date="2025-08" db="UniProtKB">
        <authorList>
            <consortium name="RefSeq"/>
        </authorList>
    </citation>
    <scope>IDENTIFICATION</scope>
    <source>
        <tissue evidence="11">Muscle</tissue>
    </source>
</reference>
<dbReference type="PANTHER" id="PTHR43829">
    <property type="entry name" value="AQUAPORIN OR AQUAGLYCEROPORIN RELATED"/>
    <property type="match status" value="1"/>
</dbReference>
<keyword evidence="4 8" id="KW-0812">Transmembrane</keyword>
<evidence type="ECO:0000256" key="8">
    <source>
        <dbReference type="RuleBase" id="RU000477"/>
    </source>
</evidence>
<dbReference type="GeneID" id="111085544"/>
<dbReference type="PANTHER" id="PTHR43829:SF9">
    <property type="entry name" value="AQUAPORIN-9"/>
    <property type="match status" value="1"/>
</dbReference>
<keyword evidence="3 8" id="KW-0813">Transport</keyword>
<evidence type="ECO:0000313" key="11">
    <source>
        <dbReference type="RefSeq" id="XP_022240307.1"/>
    </source>
</evidence>
<evidence type="ECO:0000313" key="10">
    <source>
        <dbReference type="Proteomes" id="UP000694941"/>
    </source>
</evidence>
<proteinExistence type="inferred from homology"/>
<dbReference type="Pfam" id="PF00230">
    <property type="entry name" value="MIP"/>
    <property type="match status" value="1"/>
</dbReference>
<dbReference type="InterPro" id="IPR023271">
    <property type="entry name" value="Aquaporin-like"/>
</dbReference>
<comment type="similarity">
    <text evidence="2 8">Belongs to the MIP/aquaporin (TC 1.A.8) family.</text>
</comment>
<evidence type="ECO:0000256" key="7">
    <source>
        <dbReference type="ARBA" id="ARBA00045280"/>
    </source>
</evidence>
<accession>A0ABM1S9K2</accession>
<protein>
    <submittedName>
        <fullName evidence="11">Aquaporin-9-like isoform X1</fullName>
    </submittedName>
</protein>
<comment type="subcellular location">
    <subcellularLocation>
        <location evidence="1">Membrane</location>
        <topology evidence="1">Multi-pass membrane protein</topology>
    </subcellularLocation>
</comment>
<evidence type="ECO:0000256" key="1">
    <source>
        <dbReference type="ARBA" id="ARBA00004141"/>
    </source>
</evidence>
<evidence type="ECO:0000256" key="6">
    <source>
        <dbReference type="ARBA" id="ARBA00023136"/>
    </source>
</evidence>
<evidence type="ECO:0000256" key="4">
    <source>
        <dbReference type="ARBA" id="ARBA00022692"/>
    </source>
</evidence>
<keyword evidence="10" id="KW-1185">Reference proteome</keyword>
<organism evidence="10 11">
    <name type="scientific">Limulus polyphemus</name>
    <name type="common">Atlantic horseshoe crab</name>
    <dbReference type="NCBI Taxonomy" id="6850"/>
    <lineage>
        <taxon>Eukaryota</taxon>
        <taxon>Metazoa</taxon>
        <taxon>Ecdysozoa</taxon>
        <taxon>Arthropoda</taxon>
        <taxon>Chelicerata</taxon>
        <taxon>Merostomata</taxon>
        <taxon>Xiphosura</taxon>
        <taxon>Limulidae</taxon>
        <taxon>Limulus</taxon>
    </lineage>
</organism>
<feature type="transmembrane region" description="Helical" evidence="9">
    <location>
        <begin position="252"/>
        <end position="272"/>
    </location>
</feature>
<dbReference type="SUPFAM" id="SSF81338">
    <property type="entry name" value="Aquaporin-like"/>
    <property type="match status" value="1"/>
</dbReference>
<name>A0ABM1S9K2_LIMPO</name>
<evidence type="ECO:0000256" key="3">
    <source>
        <dbReference type="ARBA" id="ARBA00022448"/>
    </source>
</evidence>
<feature type="transmembrane region" description="Helical" evidence="9">
    <location>
        <begin position="65"/>
        <end position="89"/>
    </location>
</feature>
<dbReference type="CDD" id="cd00333">
    <property type="entry name" value="MIP"/>
    <property type="match status" value="1"/>
</dbReference>
<keyword evidence="6 9" id="KW-0472">Membrane</keyword>
<evidence type="ECO:0000256" key="5">
    <source>
        <dbReference type="ARBA" id="ARBA00022989"/>
    </source>
</evidence>
<dbReference type="InterPro" id="IPR000425">
    <property type="entry name" value="MIP"/>
</dbReference>
<comment type="function">
    <text evidence="7">Aquaglyceroporin that may modulate the water content and osmolytes during anhydrobiosis.</text>
</comment>
<dbReference type="Gene3D" id="1.20.1080.10">
    <property type="entry name" value="Glycerol uptake facilitator protein"/>
    <property type="match status" value="1"/>
</dbReference>
<dbReference type="Proteomes" id="UP000694941">
    <property type="component" value="Unplaced"/>
</dbReference>
<dbReference type="PRINTS" id="PR00783">
    <property type="entry name" value="MINTRINSICP"/>
</dbReference>
<feature type="transmembrane region" description="Helical" evidence="9">
    <location>
        <begin position="195"/>
        <end position="223"/>
    </location>
</feature>